<name>A0A819VSJ3_9BILA</name>
<protein>
    <submittedName>
        <fullName evidence="1">Uncharacterized protein</fullName>
    </submittedName>
</protein>
<dbReference type="AlphaFoldDB" id="A0A819VSJ3"/>
<comment type="caution">
    <text evidence="1">The sequence shown here is derived from an EMBL/GenBank/DDBJ whole genome shotgun (WGS) entry which is preliminary data.</text>
</comment>
<proteinExistence type="predicted"/>
<accession>A0A819VSJ3</accession>
<evidence type="ECO:0000313" key="2">
    <source>
        <dbReference type="Proteomes" id="UP000663842"/>
    </source>
</evidence>
<dbReference type="Proteomes" id="UP000663842">
    <property type="component" value="Unassembled WGS sequence"/>
</dbReference>
<dbReference type="EMBL" id="CAJOBF010003869">
    <property type="protein sequence ID" value="CAF4113115.1"/>
    <property type="molecule type" value="Genomic_DNA"/>
</dbReference>
<sequence>MFLLLRRSQVDSLNTFRSLNAEEFQNQRQMVLEDCDKNNDNNQCSVLFDHDDAFYDTIIKQRFDDFEENKFASSEEIATESMELMYSTDEDESSDEKINDEEFIDENEADAISELDKYDNEQRNEISSDQCQREYNEIDISVCLLILKTNHRLTLQCLNDIRKLLIALKVKNVPSSIY</sequence>
<reference evidence="1" key="1">
    <citation type="submission" date="2021-02" db="EMBL/GenBank/DDBJ databases">
        <authorList>
            <person name="Nowell W R."/>
        </authorList>
    </citation>
    <scope>NUCLEOTIDE SEQUENCE</scope>
</reference>
<gene>
    <name evidence="1" type="ORF">UXM345_LOCUS22953</name>
</gene>
<organism evidence="1 2">
    <name type="scientific">Rotaria magnacalcarata</name>
    <dbReference type="NCBI Taxonomy" id="392030"/>
    <lineage>
        <taxon>Eukaryota</taxon>
        <taxon>Metazoa</taxon>
        <taxon>Spiralia</taxon>
        <taxon>Gnathifera</taxon>
        <taxon>Rotifera</taxon>
        <taxon>Eurotatoria</taxon>
        <taxon>Bdelloidea</taxon>
        <taxon>Philodinida</taxon>
        <taxon>Philodinidae</taxon>
        <taxon>Rotaria</taxon>
    </lineage>
</organism>
<evidence type="ECO:0000313" key="1">
    <source>
        <dbReference type="EMBL" id="CAF4113115.1"/>
    </source>
</evidence>